<dbReference type="PANTHER" id="PTHR43798:SF33">
    <property type="entry name" value="HYDROLASE, PUTATIVE (AFU_ORTHOLOGUE AFUA_2G14860)-RELATED"/>
    <property type="match status" value="1"/>
</dbReference>
<dbReference type="InterPro" id="IPR029058">
    <property type="entry name" value="AB_hydrolase_fold"/>
</dbReference>
<protein>
    <submittedName>
        <fullName evidence="2">Putative hydrolase</fullName>
    </submittedName>
</protein>
<dbReference type="GO" id="GO:0016020">
    <property type="term" value="C:membrane"/>
    <property type="evidence" value="ECO:0007669"/>
    <property type="project" value="TreeGrafter"/>
</dbReference>
<dbReference type="Gene3D" id="3.40.50.1820">
    <property type="entry name" value="alpha/beta hydrolase"/>
    <property type="match status" value="1"/>
</dbReference>
<dbReference type="OrthoDB" id="63519at2"/>
<dbReference type="STRING" id="146018.BN2156_03286"/>
<sequence length="273" mass="29087">MASTLSASDGTELVVEEDGVGPPVVFVHGSSGGLDSWADIAQRLTGYRTVRYARRNHPPSDTGTRPNSFAVEAADLRCVLGLVAATCGQRAHVVGGSYGATVALHAAIDGDERIASLALFEPPVLLSGPHLLPILDRYRRLCADARYGDALELFAREVACIPAEVVATASFEPESEELGRTTTLSAGADLEAMADDTQGVDRWAAITVPVLLMQGGLSWPPLPEGMDRLARVLPHAERVTWSDQSHFATAMVPQRVADTIRRFLAALEAKPGH</sequence>
<dbReference type="GO" id="GO:0016787">
    <property type="term" value="F:hydrolase activity"/>
    <property type="evidence" value="ECO:0007669"/>
    <property type="project" value="UniProtKB-KW"/>
</dbReference>
<name>A0A0H5S5J1_9MYCO</name>
<evidence type="ECO:0000313" key="2">
    <source>
        <dbReference type="EMBL" id="CRZ16419.1"/>
    </source>
</evidence>
<dbReference type="RefSeq" id="WP_090516100.1">
    <property type="nucleotide sequence ID" value="NZ_CWKH01000002.1"/>
</dbReference>
<dbReference type="Pfam" id="PF00561">
    <property type="entry name" value="Abhydrolase_1"/>
    <property type="match status" value="1"/>
</dbReference>
<dbReference type="EMBL" id="CWKH01000002">
    <property type="protein sequence ID" value="CRZ16419.1"/>
    <property type="molecule type" value="Genomic_DNA"/>
</dbReference>
<organism evidence="2 3">
    <name type="scientific">Mycolicibacterium neworleansense</name>
    <dbReference type="NCBI Taxonomy" id="146018"/>
    <lineage>
        <taxon>Bacteria</taxon>
        <taxon>Bacillati</taxon>
        <taxon>Actinomycetota</taxon>
        <taxon>Actinomycetes</taxon>
        <taxon>Mycobacteriales</taxon>
        <taxon>Mycobacteriaceae</taxon>
        <taxon>Mycolicibacterium</taxon>
    </lineage>
</organism>
<dbReference type="PANTHER" id="PTHR43798">
    <property type="entry name" value="MONOACYLGLYCEROL LIPASE"/>
    <property type="match status" value="1"/>
</dbReference>
<feature type="domain" description="AB hydrolase-1" evidence="1">
    <location>
        <begin position="22"/>
        <end position="247"/>
    </location>
</feature>
<accession>A0A0H5S5J1</accession>
<gene>
    <name evidence="2" type="ORF">BN2156_03286</name>
</gene>
<reference evidence="3" key="1">
    <citation type="submission" date="2015-07" db="EMBL/GenBank/DDBJ databases">
        <authorList>
            <person name="Urmite Genomes"/>
        </authorList>
    </citation>
    <scope>NUCLEOTIDE SEQUENCE [LARGE SCALE GENOMIC DNA]</scope>
    <source>
        <strain evidence="3">type strain: ATCC 49404</strain>
    </source>
</reference>
<proteinExistence type="predicted"/>
<evidence type="ECO:0000313" key="3">
    <source>
        <dbReference type="Proteomes" id="UP000199147"/>
    </source>
</evidence>
<dbReference type="SUPFAM" id="SSF53474">
    <property type="entry name" value="alpha/beta-Hydrolases"/>
    <property type="match status" value="1"/>
</dbReference>
<keyword evidence="3" id="KW-1185">Reference proteome</keyword>
<dbReference type="InterPro" id="IPR000073">
    <property type="entry name" value="AB_hydrolase_1"/>
</dbReference>
<dbReference type="Proteomes" id="UP000199147">
    <property type="component" value="Unassembled WGS sequence"/>
</dbReference>
<dbReference type="AlphaFoldDB" id="A0A0H5S5J1"/>
<dbReference type="InterPro" id="IPR050266">
    <property type="entry name" value="AB_hydrolase_sf"/>
</dbReference>
<keyword evidence="2" id="KW-0378">Hydrolase</keyword>
<evidence type="ECO:0000259" key="1">
    <source>
        <dbReference type="Pfam" id="PF00561"/>
    </source>
</evidence>